<dbReference type="AlphaFoldDB" id="A0A554VCE4"/>
<reference evidence="4 5" key="1">
    <citation type="submission" date="2019-07" db="EMBL/GenBank/DDBJ databases">
        <title>The draft genome sequence of Aquimarina algiphila M91.</title>
        <authorList>
            <person name="Meng X."/>
        </authorList>
    </citation>
    <scope>NUCLEOTIDE SEQUENCE [LARGE SCALE GENOMIC DNA]</scope>
    <source>
        <strain evidence="4 5">M91</strain>
    </source>
</reference>
<keyword evidence="1 2" id="KW-0732">Signal</keyword>
<dbReference type="OrthoDB" id="1186419at2"/>
<evidence type="ECO:0000259" key="3">
    <source>
        <dbReference type="Pfam" id="PF18962"/>
    </source>
</evidence>
<keyword evidence="5" id="KW-1185">Reference proteome</keyword>
<sequence length="522" mass="58031">MNKSLVWGLLCLALTYVQPTFAQLTKTECDQKAEAVIAFKNDFKDYPIALIDELIEYITPCADLAYGRTSPASAYAAGLLHLRRGGYTTFPGGSVQETSYLHFFRASYYKYPPAMLDHGINLLTKGYRGRHSIAYGTIANNLEALVAQDYKKDIAHYILGYLYLKNLVSNEDFTNATLVAKAKTNFEASNHPMAKHWLAIMHYFGYGAPQNKALAIQMLTDNNILNSTTLIETLQNQNNDWIPISAEERLASLDNYASNNKEITIVGNGTTTFKGHFIVYDWTAAGVKQYVPVTLSITEREDHGTYKNVSYELIMNGETVVKNARYAQVNAAVNEFYSGFGSSLTLKLPPLKNVLQDHPAKNTLIHSLTGLYFKQATVDGKEALIVKTPSASKIVEFNEEIHTPIRMVLYPEAPTLPVASTAIAEADIKTSTSLELDKNLATISPNPIGNQFNITYSLDKDAEIQISIYDMFGQQRVHLPGQNNSNSSLQSTTIDSSALPSGTYIVQMRINEQYFTKTVIKE</sequence>
<accession>A0A554VCE4</accession>
<dbReference type="Pfam" id="PF18962">
    <property type="entry name" value="Por_Secre_tail"/>
    <property type="match status" value="1"/>
</dbReference>
<feature type="chain" id="PRO_5022099535" evidence="2">
    <location>
        <begin position="23"/>
        <end position="522"/>
    </location>
</feature>
<gene>
    <name evidence="4" type="ORF">FOF46_26495</name>
</gene>
<name>A0A554VCE4_9FLAO</name>
<dbReference type="RefSeq" id="WP_143918555.1">
    <property type="nucleotide sequence ID" value="NZ_CANMXV010000057.1"/>
</dbReference>
<proteinExistence type="predicted"/>
<dbReference type="Gene3D" id="1.25.40.10">
    <property type="entry name" value="Tetratricopeptide repeat domain"/>
    <property type="match status" value="1"/>
</dbReference>
<dbReference type="NCBIfam" id="TIGR04183">
    <property type="entry name" value="Por_Secre_tail"/>
    <property type="match status" value="1"/>
</dbReference>
<dbReference type="Proteomes" id="UP000318833">
    <property type="component" value="Unassembled WGS sequence"/>
</dbReference>
<evidence type="ECO:0000256" key="2">
    <source>
        <dbReference type="SAM" id="SignalP"/>
    </source>
</evidence>
<evidence type="ECO:0000313" key="4">
    <source>
        <dbReference type="EMBL" id="TSE04378.1"/>
    </source>
</evidence>
<comment type="caution">
    <text evidence="4">The sequence shown here is derived from an EMBL/GenBank/DDBJ whole genome shotgun (WGS) entry which is preliminary data.</text>
</comment>
<feature type="signal peptide" evidence="2">
    <location>
        <begin position="1"/>
        <end position="22"/>
    </location>
</feature>
<dbReference type="EMBL" id="VLNR01000082">
    <property type="protein sequence ID" value="TSE04378.1"/>
    <property type="molecule type" value="Genomic_DNA"/>
</dbReference>
<dbReference type="InterPro" id="IPR026444">
    <property type="entry name" value="Secre_tail"/>
</dbReference>
<evidence type="ECO:0000313" key="5">
    <source>
        <dbReference type="Proteomes" id="UP000318833"/>
    </source>
</evidence>
<organism evidence="4 5">
    <name type="scientific">Aquimarina algiphila</name>
    <dbReference type="NCBI Taxonomy" id="2047982"/>
    <lineage>
        <taxon>Bacteria</taxon>
        <taxon>Pseudomonadati</taxon>
        <taxon>Bacteroidota</taxon>
        <taxon>Flavobacteriia</taxon>
        <taxon>Flavobacteriales</taxon>
        <taxon>Flavobacteriaceae</taxon>
        <taxon>Aquimarina</taxon>
    </lineage>
</organism>
<dbReference type="InterPro" id="IPR011990">
    <property type="entry name" value="TPR-like_helical_dom_sf"/>
</dbReference>
<feature type="domain" description="Secretion system C-terminal sorting" evidence="3">
    <location>
        <begin position="443"/>
        <end position="520"/>
    </location>
</feature>
<evidence type="ECO:0000256" key="1">
    <source>
        <dbReference type="ARBA" id="ARBA00022729"/>
    </source>
</evidence>
<protein>
    <submittedName>
        <fullName evidence="4">T9SS type A sorting domain-containing protein</fullName>
    </submittedName>
</protein>